<keyword evidence="6" id="KW-0812">Transmembrane</keyword>
<dbReference type="Gene3D" id="2.60.40.10">
    <property type="entry name" value="Immunoglobulins"/>
    <property type="match status" value="1"/>
</dbReference>
<dbReference type="Gene3D" id="2.60.40.4270">
    <property type="entry name" value="Listeria-Bacteroides repeat domain"/>
    <property type="match status" value="3"/>
</dbReference>
<gene>
    <name evidence="9" type="ORF">H8709_06995</name>
</gene>
<keyword evidence="3" id="KW-0964">Secreted</keyword>
<feature type="domain" description="Gram-positive cocci surface proteins LPxTG" evidence="8">
    <location>
        <begin position="918"/>
        <end position="954"/>
    </location>
</feature>
<dbReference type="Proteomes" id="UP000660861">
    <property type="component" value="Unassembled WGS sequence"/>
</dbReference>
<evidence type="ECO:0000256" key="7">
    <source>
        <dbReference type="SAM" id="SignalP"/>
    </source>
</evidence>
<keyword evidence="5" id="KW-0572">Peptidoglycan-anchor</keyword>
<dbReference type="InterPro" id="IPR019931">
    <property type="entry name" value="LPXTG_anchor"/>
</dbReference>
<dbReference type="InterPro" id="IPR006626">
    <property type="entry name" value="PbH1"/>
</dbReference>
<dbReference type="EMBL" id="JACRTC010000004">
    <property type="protein sequence ID" value="MBC8570578.1"/>
    <property type="molecule type" value="Genomic_DNA"/>
</dbReference>
<feature type="transmembrane region" description="Helical" evidence="6">
    <location>
        <begin position="927"/>
        <end position="948"/>
    </location>
</feature>
<evidence type="ECO:0000256" key="2">
    <source>
        <dbReference type="ARBA" id="ARBA00022512"/>
    </source>
</evidence>
<dbReference type="InterPro" id="IPR012332">
    <property type="entry name" value="Autotransporter_pectin_lyase_C"/>
</dbReference>
<feature type="chain" id="PRO_5038024070" evidence="7">
    <location>
        <begin position="26"/>
        <end position="954"/>
    </location>
</feature>
<sequence length="954" mass="100209">MKKRILSIVLTLCMVLMLCPVTAFAANDDATELQSLLSGGGTVTLDKDYTIDSTLDVDRTVTLDLNGHVIKMTGSGTVIIIGSQANLTMIDSNNTATHTDSTLPAGGVITGGNATQNGGGVYVGGGCSMTMTGGTIENCSATGGGGVYVFHSGSFTMEDGTIENCSATYGGGVYVDKSTFAMEGGTIENCSAKSGGGGGIYVSSGTFTIGDGEIKNCKSSFGGGGLYIVASGSGGLSTFTMTGGIIENCTSKYVSESAAIFASNSNILANGGIVKDMVYLQPNSTIQTTSSNSYTRFYEKVTNKGTISSGVYYGGIQDSSGTVSGTYHTVSFDSNGGRGSVPTQWFVNTDKATALQPADPTKNGYQAFDGWYNGDTKYDFNLPVTQTITLKAKYKDAITYNISYDLDGGTATNPATYNAESDAITLNNPVKTGYTFTGWSGTGLTGENNMTVIIAKGSTGDRAYTAHYTEKNSFTVAFDTNGGSGISDKTGVKWTDKVLDGITNPTKDGFDFTGWKCGDMTVNANTMYSDLAANDTVTSVTLVAQWKDIQKPVITGLENGNIYCDAVEFEVCDNDGIASVKANDVELTATDGKYTLAKGVGKVTVVVTDNAGNTAQVCVTVNNGHTAGNDDGNCSTPVYCIYHPDTVVVAAKSHDFSGEWQKNGTDHWHICQNDGCTVAETETPHSCTDDGDCTTAVVCECGYVITAANAKHTYGEWQSNSDDTHTRYCTVDGCSGYEDGNCAGGEATCVAKAVCDTCKAEYGEIDSANHNLEKIPAKDATVTETGNTEYWHCQDCGKYFADENGTKEIKLEDTIISKLSPEIIEGKGQSITAGEKKELIFKSNAAFSDFIRVELDGKNLDAKNYTVKEGSTVVTLKADYVATLSAGEHTIGIVSESGTATTTFTVNAKAVVDNDTKSPQTGDNSHMALWIALLFMSGAGVIGTMVYGKKKRAK</sequence>
<evidence type="ECO:0000256" key="3">
    <source>
        <dbReference type="ARBA" id="ARBA00022525"/>
    </source>
</evidence>
<comment type="subcellular location">
    <subcellularLocation>
        <location evidence="1">Cell envelope</location>
    </subcellularLocation>
</comment>
<dbReference type="GO" id="GO:0030313">
    <property type="term" value="C:cell envelope"/>
    <property type="evidence" value="ECO:0007669"/>
    <property type="project" value="UniProtKB-SubCell"/>
</dbReference>
<accession>A0A926ECK3</accession>
<proteinExistence type="predicted"/>
<keyword evidence="6" id="KW-1133">Transmembrane helix</keyword>
<evidence type="ECO:0000256" key="1">
    <source>
        <dbReference type="ARBA" id="ARBA00004196"/>
    </source>
</evidence>
<reference evidence="9" key="1">
    <citation type="submission" date="2020-08" db="EMBL/GenBank/DDBJ databases">
        <title>Genome public.</title>
        <authorList>
            <person name="Liu C."/>
            <person name="Sun Q."/>
        </authorList>
    </citation>
    <scope>NUCLEOTIDE SEQUENCE</scope>
    <source>
        <strain evidence="9">NSJ-54</strain>
    </source>
</reference>
<dbReference type="RefSeq" id="WP_262397675.1">
    <property type="nucleotide sequence ID" value="NZ_JACRTC010000004.1"/>
</dbReference>
<keyword evidence="4 7" id="KW-0732">Signal</keyword>
<comment type="caution">
    <text evidence="9">The sequence shown here is derived from an EMBL/GenBank/DDBJ whole genome shotgun (WGS) entry which is preliminary data.</text>
</comment>
<evidence type="ECO:0000313" key="9">
    <source>
        <dbReference type="EMBL" id="MBC8570578.1"/>
    </source>
</evidence>
<organism evidence="9 10">
    <name type="scientific">Zongyangia hominis</name>
    <dbReference type="NCBI Taxonomy" id="2763677"/>
    <lineage>
        <taxon>Bacteria</taxon>
        <taxon>Bacillati</taxon>
        <taxon>Bacillota</taxon>
        <taxon>Clostridia</taxon>
        <taxon>Eubacteriales</taxon>
        <taxon>Oscillospiraceae</taxon>
        <taxon>Zongyangia</taxon>
    </lineage>
</organism>
<evidence type="ECO:0000256" key="5">
    <source>
        <dbReference type="ARBA" id="ARBA00023088"/>
    </source>
</evidence>
<dbReference type="InterPro" id="IPR011050">
    <property type="entry name" value="Pectin_lyase_fold/virulence"/>
</dbReference>
<protein>
    <submittedName>
        <fullName evidence="9">InlB B-repeat-containing protein</fullName>
    </submittedName>
</protein>
<evidence type="ECO:0000313" key="10">
    <source>
        <dbReference type="Proteomes" id="UP000660861"/>
    </source>
</evidence>
<dbReference type="Gene3D" id="2.160.20.20">
    <property type="match status" value="1"/>
</dbReference>
<evidence type="ECO:0000256" key="4">
    <source>
        <dbReference type="ARBA" id="ARBA00022729"/>
    </source>
</evidence>
<dbReference type="AlphaFoldDB" id="A0A926ECK3"/>
<dbReference type="InterPro" id="IPR042229">
    <property type="entry name" value="Listeria/Bacterioides_rpt_sf"/>
</dbReference>
<dbReference type="PROSITE" id="PS50847">
    <property type="entry name" value="GRAM_POS_ANCHORING"/>
    <property type="match status" value="1"/>
</dbReference>
<keyword evidence="10" id="KW-1185">Reference proteome</keyword>
<feature type="signal peptide" evidence="7">
    <location>
        <begin position="1"/>
        <end position="25"/>
    </location>
</feature>
<dbReference type="SMART" id="SM00710">
    <property type="entry name" value="PbH1"/>
    <property type="match status" value="6"/>
</dbReference>
<dbReference type="SUPFAM" id="SSF51126">
    <property type="entry name" value="Pectin lyase-like"/>
    <property type="match status" value="1"/>
</dbReference>
<name>A0A926ECK3_9FIRM</name>
<dbReference type="NCBIfam" id="TIGR02543">
    <property type="entry name" value="List_Bact_rpt"/>
    <property type="match status" value="2"/>
</dbReference>
<keyword evidence="2" id="KW-0134">Cell wall</keyword>
<dbReference type="InterPro" id="IPR013783">
    <property type="entry name" value="Ig-like_fold"/>
</dbReference>
<dbReference type="Pfam" id="PF09479">
    <property type="entry name" value="Flg_new"/>
    <property type="match status" value="3"/>
</dbReference>
<keyword evidence="6" id="KW-0472">Membrane</keyword>
<dbReference type="InterPro" id="IPR013378">
    <property type="entry name" value="InlB-like_B-rpt"/>
</dbReference>
<evidence type="ECO:0000259" key="8">
    <source>
        <dbReference type="PROSITE" id="PS50847"/>
    </source>
</evidence>
<evidence type="ECO:0000256" key="6">
    <source>
        <dbReference type="SAM" id="Phobius"/>
    </source>
</evidence>